<dbReference type="Gene3D" id="1.10.3860.10">
    <property type="entry name" value="Sodium:dicarboxylate symporter"/>
    <property type="match status" value="1"/>
</dbReference>
<keyword evidence="5" id="KW-0769">Symport</keyword>
<dbReference type="SUPFAM" id="SSF118215">
    <property type="entry name" value="Proton glutamate symport protein"/>
    <property type="match status" value="1"/>
</dbReference>
<comment type="subcellular location">
    <subcellularLocation>
        <location evidence="1">Cell membrane</location>
        <topology evidence="1">Multi-pass membrane protein</topology>
    </subcellularLocation>
</comment>
<evidence type="ECO:0000256" key="1">
    <source>
        <dbReference type="ARBA" id="ARBA00004651"/>
    </source>
</evidence>
<dbReference type="GO" id="GO:0015138">
    <property type="term" value="F:fumarate transmembrane transporter activity"/>
    <property type="evidence" value="ECO:0007669"/>
    <property type="project" value="TreeGrafter"/>
</dbReference>
<keyword evidence="3" id="KW-1003">Cell membrane</keyword>
<evidence type="ECO:0000256" key="3">
    <source>
        <dbReference type="ARBA" id="ARBA00022475"/>
    </source>
</evidence>
<evidence type="ECO:0000256" key="4">
    <source>
        <dbReference type="ARBA" id="ARBA00022692"/>
    </source>
</evidence>
<evidence type="ECO:0000313" key="9">
    <source>
        <dbReference type="EMBL" id="SNR81554.1"/>
    </source>
</evidence>
<evidence type="ECO:0000256" key="5">
    <source>
        <dbReference type="ARBA" id="ARBA00022847"/>
    </source>
</evidence>
<feature type="transmembrane region" description="Helical" evidence="8">
    <location>
        <begin position="311"/>
        <end position="330"/>
    </location>
</feature>
<keyword evidence="6 8" id="KW-1133">Transmembrane helix</keyword>
<dbReference type="PANTHER" id="PTHR42865">
    <property type="entry name" value="PROTON/GLUTAMATE-ASPARTATE SYMPORTER"/>
    <property type="match status" value="1"/>
</dbReference>
<proteinExistence type="predicted"/>
<feature type="transmembrane region" description="Helical" evidence="8">
    <location>
        <begin position="39"/>
        <end position="64"/>
    </location>
</feature>
<evidence type="ECO:0000313" key="10">
    <source>
        <dbReference type="Proteomes" id="UP000198310"/>
    </source>
</evidence>
<dbReference type="PANTHER" id="PTHR42865:SF1">
    <property type="entry name" value="AEROBIC C4-DICARBOXYLATE TRANSPORT PROTEIN"/>
    <property type="match status" value="1"/>
</dbReference>
<feature type="transmembrane region" description="Helical" evidence="8">
    <location>
        <begin position="228"/>
        <end position="249"/>
    </location>
</feature>
<dbReference type="InterPro" id="IPR018107">
    <property type="entry name" value="Na-dicarboxylate_symporter_CS"/>
</dbReference>
<feature type="transmembrane region" description="Helical" evidence="8">
    <location>
        <begin position="336"/>
        <end position="359"/>
    </location>
</feature>
<keyword evidence="10" id="KW-1185">Reference proteome</keyword>
<sequence length="455" mass="48526">MKRLYSNLTVQVLTAIALGVVVGALFPSFGAALKPIADTFISLIKMLITPIIFLTVVLGIAGMGSMKKVGRVGGKALLYFEVVTTLALGIGIVVANLTQPGAGVQDTAQAVMQDSKKAEEAAKFTSQAGEMNWVEFFTHIVPDNVVGAFAKGDILQVLLFSVLFGLALNRMGDMAQPLVKTFDRLSHAMFGVLAMVMKLAPLGAFGGMAFTIGKYGIATLLPLGKLMLVVYVTMFLFVFVVLNLILRYYKLRLGPYLRFIKEEILLVLGTSSSESALPRMIDKMERYGCSRSVAGLVIPTGYSFNLDGTSIYLSIAVIFLAQAFNIPLSFTQQLSLIAILIVTSKGAAGVTGSGFIVLASTLAATNVIPVESVALLLGVDRFMSEARAITNVIGNGVASLVIAKSEGEFDENRHQLALAGRSVPEELAPEPASLLPRVEVPGHSHQEVPMVAVKH</sequence>
<evidence type="ECO:0000256" key="8">
    <source>
        <dbReference type="SAM" id="Phobius"/>
    </source>
</evidence>
<feature type="transmembrane region" description="Helical" evidence="8">
    <location>
        <begin position="76"/>
        <end position="97"/>
    </location>
</feature>
<evidence type="ECO:0000256" key="7">
    <source>
        <dbReference type="ARBA" id="ARBA00023136"/>
    </source>
</evidence>
<evidence type="ECO:0000256" key="2">
    <source>
        <dbReference type="ARBA" id="ARBA00022448"/>
    </source>
</evidence>
<dbReference type="GO" id="GO:0005886">
    <property type="term" value="C:plasma membrane"/>
    <property type="evidence" value="ECO:0007669"/>
    <property type="project" value="UniProtKB-SubCell"/>
</dbReference>
<dbReference type="EMBL" id="FZNS01000007">
    <property type="protein sequence ID" value="SNR81554.1"/>
    <property type="molecule type" value="Genomic_DNA"/>
</dbReference>
<gene>
    <name evidence="9" type="ORF">SAMN06269173_107145</name>
</gene>
<dbReference type="AlphaFoldDB" id="A0A238ZFT4"/>
<evidence type="ECO:0000256" key="6">
    <source>
        <dbReference type="ARBA" id="ARBA00022989"/>
    </source>
</evidence>
<dbReference type="GO" id="GO:0015141">
    <property type="term" value="F:succinate transmembrane transporter activity"/>
    <property type="evidence" value="ECO:0007669"/>
    <property type="project" value="TreeGrafter"/>
</dbReference>
<accession>A0A238ZFT4</accession>
<dbReference type="InterPro" id="IPR036458">
    <property type="entry name" value="Na:dicarbo_symporter_sf"/>
</dbReference>
<keyword evidence="2" id="KW-0813">Transport</keyword>
<feature type="transmembrane region" description="Helical" evidence="8">
    <location>
        <begin position="188"/>
        <end position="208"/>
    </location>
</feature>
<dbReference type="InterPro" id="IPR001991">
    <property type="entry name" value="Na-dicarboxylate_symporter"/>
</dbReference>
<feature type="transmembrane region" description="Helical" evidence="8">
    <location>
        <begin position="148"/>
        <end position="168"/>
    </location>
</feature>
<reference evidence="10" key="1">
    <citation type="submission" date="2017-06" db="EMBL/GenBank/DDBJ databases">
        <authorList>
            <person name="Varghese N."/>
            <person name="Submissions S."/>
        </authorList>
    </citation>
    <scope>NUCLEOTIDE SEQUENCE [LARGE SCALE GENOMIC DNA]</scope>
    <source>
        <strain evidence="10">DSM 28041</strain>
    </source>
</reference>
<dbReference type="NCBIfam" id="NF002461">
    <property type="entry name" value="PRK01663.1"/>
    <property type="match status" value="1"/>
</dbReference>
<feature type="transmembrane region" description="Helical" evidence="8">
    <location>
        <begin position="12"/>
        <end position="33"/>
    </location>
</feature>
<dbReference type="Pfam" id="PF00375">
    <property type="entry name" value="SDF"/>
    <property type="match status" value="1"/>
</dbReference>
<dbReference type="PRINTS" id="PR00173">
    <property type="entry name" value="EDTRNSPORT"/>
</dbReference>
<protein>
    <submittedName>
        <fullName evidence="9">Aerobic C4-dicarboxylate transport protein</fullName>
    </submittedName>
</protein>
<dbReference type="GO" id="GO:0070778">
    <property type="term" value="P:L-aspartate transmembrane transport"/>
    <property type="evidence" value="ECO:0007669"/>
    <property type="project" value="TreeGrafter"/>
</dbReference>
<keyword evidence="7 8" id="KW-0472">Membrane</keyword>
<name>A0A238ZFT4_9BACT</name>
<dbReference type="RefSeq" id="WP_089333504.1">
    <property type="nucleotide sequence ID" value="NZ_FZNS01000007.1"/>
</dbReference>
<organism evidence="9 10">
    <name type="scientific">Hymenobacter mucosus</name>
    <dbReference type="NCBI Taxonomy" id="1411120"/>
    <lineage>
        <taxon>Bacteria</taxon>
        <taxon>Pseudomonadati</taxon>
        <taxon>Bacteroidota</taxon>
        <taxon>Cytophagia</taxon>
        <taxon>Cytophagales</taxon>
        <taxon>Hymenobacteraceae</taxon>
        <taxon>Hymenobacter</taxon>
    </lineage>
</organism>
<dbReference type="PROSITE" id="PS00714">
    <property type="entry name" value="NA_DICARBOXYL_SYMP_2"/>
    <property type="match status" value="1"/>
</dbReference>
<dbReference type="Proteomes" id="UP000198310">
    <property type="component" value="Unassembled WGS sequence"/>
</dbReference>
<keyword evidence="4 8" id="KW-0812">Transmembrane</keyword>
<dbReference type="GO" id="GO:0015366">
    <property type="term" value="F:malate:proton symporter activity"/>
    <property type="evidence" value="ECO:0007669"/>
    <property type="project" value="TreeGrafter"/>
</dbReference>
<dbReference type="FunFam" id="1.10.3860.10:FF:000001">
    <property type="entry name" value="C4-dicarboxylate transport protein"/>
    <property type="match status" value="1"/>
</dbReference>